<dbReference type="InterPro" id="IPR003961">
    <property type="entry name" value="FN3_dom"/>
</dbReference>
<evidence type="ECO:0000259" key="1">
    <source>
        <dbReference type="PROSITE" id="PS50853"/>
    </source>
</evidence>
<dbReference type="AlphaFoldDB" id="A0A3P7DY80"/>
<organism evidence="2 3">
    <name type="scientific">Schistocephalus solidus</name>
    <name type="common">Tapeworm</name>
    <dbReference type="NCBI Taxonomy" id="70667"/>
    <lineage>
        <taxon>Eukaryota</taxon>
        <taxon>Metazoa</taxon>
        <taxon>Spiralia</taxon>
        <taxon>Lophotrochozoa</taxon>
        <taxon>Platyhelminthes</taxon>
        <taxon>Cestoda</taxon>
        <taxon>Eucestoda</taxon>
        <taxon>Diphyllobothriidea</taxon>
        <taxon>Diphyllobothriidae</taxon>
        <taxon>Schistocephalus</taxon>
    </lineage>
</organism>
<dbReference type="Proteomes" id="UP000275846">
    <property type="component" value="Unassembled WGS sequence"/>
</dbReference>
<proteinExistence type="predicted"/>
<dbReference type="Gene3D" id="2.60.40.10">
    <property type="entry name" value="Immunoglobulins"/>
    <property type="match status" value="1"/>
</dbReference>
<protein>
    <recommendedName>
        <fullName evidence="1">Fibronectin type-III domain-containing protein</fullName>
    </recommendedName>
</protein>
<name>A0A3P7DY80_SCHSO</name>
<dbReference type="EMBL" id="UYSU01033724">
    <property type="protein sequence ID" value="VDL92907.1"/>
    <property type="molecule type" value="Genomic_DNA"/>
</dbReference>
<dbReference type="SUPFAM" id="SSF49265">
    <property type="entry name" value="Fibronectin type III"/>
    <property type="match status" value="1"/>
</dbReference>
<evidence type="ECO:0000313" key="2">
    <source>
        <dbReference type="EMBL" id="VDL92907.1"/>
    </source>
</evidence>
<dbReference type="CDD" id="cd00063">
    <property type="entry name" value="FN3"/>
    <property type="match status" value="1"/>
</dbReference>
<sequence>MRPAVRYFIKACCIYEGLMGSFSETADFVTLSTKPSVLRPPVVMSKTKNSLSIRWTSSADNGSRITEYCLQFATLPKAGGAAPSQLHLPRHGLDAQDSGPLQDFHVRDHVLSSQLQYSAEAAEMEVIQLPGWVRVDGPDLRSVKECLQDDCLLYLQFSVQLNTVAIPHGGL</sequence>
<keyword evidence="3" id="KW-1185">Reference proteome</keyword>
<dbReference type="InterPro" id="IPR013783">
    <property type="entry name" value="Ig-like_fold"/>
</dbReference>
<dbReference type="STRING" id="70667.A0A3P7DY80"/>
<dbReference type="OrthoDB" id="443915at2759"/>
<gene>
    <name evidence="2" type="ORF">SSLN_LOCUS6522</name>
</gene>
<feature type="domain" description="Fibronectin type-III" evidence="1">
    <location>
        <begin position="37"/>
        <end position="131"/>
    </location>
</feature>
<reference evidence="2 3" key="1">
    <citation type="submission" date="2018-11" db="EMBL/GenBank/DDBJ databases">
        <authorList>
            <consortium name="Pathogen Informatics"/>
        </authorList>
    </citation>
    <scope>NUCLEOTIDE SEQUENCE [LARGE SCALE GENOMIC DNA]</scope>
    <source>
        <strain evidence="2 3">NST_G2</strain>
    </source>
</reference>
<dbReference type="PROSITE" id="PS50853">
    <property type="entry name" value="FN3"/>
    <property type="match status" value="1"/>
</dbReference>
<dbReference type="InterPro" id="IPR036116">
    <property type="entry name" value="FN3_sf"/>
</dbReference>
<evidence type="ECO:0000313" key="3">
    <source>
        <dbReference type="Proteomes" id="UP000275846"/>
    </source>
</evidence>
<accession>A0A3P7DY80</accession>